<dbReference type="AlphaFoldDB" id="A0A4Q7KGL2"/>
<dbReference type="PANTHER" id="PTHR42110">
    <property type="entry name" value="L-ASPARAGINASE, PUTATIVE (AFU_ORTHOLOGUE AFUA_3G11890)-RELATED"/>
    <property type="match status" value="1"/>
</dbReference>
<protein>
    <submittedName>
        <fullName evidence="1">Asparaginase</fullName>
    </submittedName>
</protein>
<dbReference type="PANTHER" id="PTHR42110:SF1">
    <property type="entry name" value="L-ASPARAGINASE, PUTATIVE (AFU_ORTHOLOGUE AFUA_3G11890)-RELATED"/>
    <property type="match status" value="1"/>
</dbReference>
<proteinExistence type="predicted"/>
<sequence>MPDPWRRLAEVRRSGFLESVHFGSVVGLDPDGSVAVSAGPIEQPILPRSSLKPLQALGCLAAGAPLADERVAIVAGSHTGEDYHVETAGRMLADAGLDESALRCPETWPQDERTHHELVRSGQSTSRIRMNCSGKHAGMLSACVASGWPTESYLDADHPLQQVIHQTVADLAEESIGHTAVDGCGAPVFAISLLGLARSFRSLAESTVGDAMRAFPEYVAGTGHVNTELMRLLPGVIVKGGAEGVIALATAEGHAVAVKVIDGGNRATTVIALAVLRALGVDTAPAKELSEITVLGGGQPVGKITAVEKEWA</sequence>
<comment type="caution">
    <text evidence="1">The sequence shown here is derived from an EMBL/GenBank/DDBJ whole genome shotgun (WGS) entry which is preliminary data.</text>
</comment>
<name>A0A4Q7KGL2_9PSEU</name>
<evidence type="ECO:0000313" key="1">
    <source>
        <dbReference type="EMBL" id="RZS32387.1"/>
    </source>
</evidence>
<dbReference type="RefSeq" id="WP_130347840.1">
    <property type="nucleotide sequence ID" value="NZ_SGWQ01000012.1"/>
</dbReference>
<dbReference type="OrthoDB" id="9780674at2"/>
<gene>
    <name evidence="1" type="ORF">EV193_11220</name>
</gene>
<dbReference type="Pfam" id="PF06089">
    <property type="entry name" value="Asparaginase_II"/>
    <property type="match status" value="1"/>
</dbReference>
<evidence type="ECO:0000313" key="2">
    <source>
        <dbReference type="Proteomes" id="UP000294257"/>
    </source>
</evidence>
<accession>A0A4Q7KGL2</accession>
<keyword evidence="2" id="KW-1185">Reference proteome</keyword>
<reference evidence="1 2" key="1">
    <citation type="submission" date="2019-02" db="EMBL/GenBank/DDBJ databases">
        <title>Genomic Encyclopedia of Type Strains, Phase IV (KMG-IV): sequencing the most valuable type-strain genomes for metagenomic binning, comparative biology and taxonomic classification.</title>
        <authorList>
            <person name="Goeker M."/>
        </authorList>
    </citation>
    <scope>NUCLEOTIDE SEQUENCE [LARGE SCALE GENOMIC DNA]</scope>
    <source>
        <strain evidence="1 2">DSM 101727</strain>
    </source>
</reference>
<dbReference type="InterPro" id="IPR010349">
    <property type="entry name" value="Asparaginase_II"/>
</dbReference>
<organism evidence="1 2">
    <name type="scientific">Herbihabitans rhizosphaerae</name>
    <dbReference type="NCBI Taxonomy" id="1872711"/>
    <lineage>
        <taxon>Bacteria</taxon>
        <taxon>Bacillati</taxon>
        <taxon>Actinomycetota</taxon>
        <taxon>Actinomycetes</taxon>
        <taxon>Pseudonocardiales</taxon>
        <taxon>Pseudonocardiaceae</taxon>
        <taxon>Herbihabitans</taxon>
    </lineage>
</organism>
<dbReference type="EMBL" id="SGWQ01000012">
    <property type="protein sequence ID" value="RZS32387.1"/>
    <property type="molecule type" value="Genomic_DNA"/>
</dbReference>
<dbReference type="Proteomes" id="UP000294257">
    <property type="component" value="Unassembled WGS sequence"/>
</dbReference>